<feature type="domain" description="Lsr2 DNA-binding" evidence="3">
    <location>
        <begin position="94"/>
        <end position="125"/>
    </location>
</feature>
<dbReference type="KEGG" id="vg:23679549"/>
<dbReference type="GO" id="GO:0003677">
    <property type="term" value="F:DNA binding"/>
    <property type="evidence" value="ECO:0007669"/>
    <property type="project" value="UniProtKB-KW"/>
</dbReference>
<gene>
    <name evidence="4" type="primary">43</name>
    <name evidence="4" type="ORF">PBI_GAIA_43</name>
</gene>
<protein>
    <submittedName>
        <fullName evidence="4">Lsr2-like protein</fullName>
    </submittedName>
</protein>
<dbReference type="OrthoDB" id="16262at10239"/>
<proteinExistence type="predicted"/>
<accession>A0A068F3E9</accession>
<dbReference type="EMBL" id="KJ567043">
    <property type="protein sequence ID" value="AID58863.1"/>
    <property type="molecule type" value="Genomic_DNA"/>
</dbReference>
<name>A0A068F3E9_9CAUD</name>
<sequence>MSLSLSYRTFPKSKGESQMALKTTLVDDITGDEGAETREFMFDGIHYKIDLVEKTMGEFREAIAGFIESATVVQDKRPRRVATVHKAPAEKALQNNAIREWAKRKGIAVKDRGRIPADIVDRFEAEFAEVSA</sequence>
<evidence type="ECO:0000313" key="5">
    <source>
        <dbReference type="Proteomes" id="UP000027491"/>
    </source>
</evidence>
<dbReference type="Pfam" id="PF11774">
    <property type="entry name" value="Lsr2"/>
    <property type="match status" value="1"/>
</dbReference>
<keyword evidence="1" id="KW-0238">DNA-binding</keyword>
<evidence type="ECO:0000259" key="2">
    <source>
        <dbReference type="Pfam" id="PF11774"/>
    </source>
</evidence>
<dbReference type="GO" id="GO:0016746">
    <property type="term" value="F:acyltransferase activity"/>
    <property type="evidence" value="ECO:0007669"/>
    <property type="project" value="InterPro"/>
</dbReference>
<dbReference type="GeneID" id="23679549"/>
<feature type="domain" description="Lsr2 dimerization" evidence="2">
    <location>
        <begin position="22"/>
        <end position="72"/>
    </location>
</feature>
<evidence type="ECO:0000313" key="4">
    <source>
        <dbReference type="EMBL" id="AID58863.1"/>
    </source>
</evidence>
<keyword evidence="5" id="KW-1185">Reference proteome</keyword>
<dbReference type="RefSeq" id="YP_009124786.1">
    <property type="nucleotide sequence ID" value="NC_026590.1"/>
</dbReference>
<evidence type="ECO:0000256" key="1">
    <source>
        <dbReference type="ARBA" id="ARBA00023125"/>
    </source>
</evidence>
<dbReference type="InterPro" id="IPR024412">
    <property type="entry name" value="Lsr2_dim_dom"/>
</dbReference>
<reference evidence="4 5" key="1">
    <citation type="submission" date="2014-03" db="EMBL/GenBank/DDBJ databases">
        <authorList>
            <person name="Yoder B.A."/>
            <person name="Colicchio M.A."/>
            <person name="Schafer C.E."/>
            <person name="Abrahim M.R."/>
            <person name="Adkins N.L."/>
            <person name="Burke K.A."/>
            <person name="Churilla B.M."/>
            <person name="Cohen K.L."/>
            <person name="Fasoranti T.O."/>
            <person name="Genkil J.S."/>
            <person name="Kramer Z.J."/>
            <person name="Prout A.K."/>
            <person name="Schwarz A.G."/>
            <person name="Tish M."/>
            <person name="Vispute N."/>
            <person name="Wilkes K.E."/>
            <person name="Williams C.R."/>
            <person name="Xiao X."/>
            <person name="Yu V.J."/>
            <person name="Lapin J.S."/>
            <person name="Ott C.T."/>
            <person name="Walburn T.D."/>
            <person name="Bradley K.W."/>
            <person name="Clarke D.Q."/>
            <person name="Lewis M.F."/>
            <person name="Barker L.P."/>
            <person name="Bailey C."/>
            <person name="Asai D.J."/>
            <person name="Bowman C.A."/>
            <person name="Russell D.A."/>
            <person name="Pope W.H."/>
            <person name="Jacobs-Sera D."/>
            <person name="Hendrix R.W."/>
            <person name="Hatfull G.F."/>
        </authorList>
    </citation>
    <scope>NUCLEOTIDE SEQUENCE [LARGE SCALE GENOMIC DNA]</scope>
</reference>
<dbReference type="Gene3D" id="4.10.320.10">
    <property type="entry name" value="E3-binding domain"/>
    <property type="match status" value="1"/>
</dbReference>
<dbReference type="Gene3D" id="3.30.60.230">
    <property type="entry name" value="Lsr2, dimerization domain"/>
    <property type="match status" value="1"/>
</dbReference>
<dbReference type="InterPro" id="IPR036625">
    <property type="entry name" value="E3-bd_dom_sf"/>
</dbReference>
<dbReference type="Proteomes" id="UP000027491">
    <property type="component" value="Segment"/>
</dbReference>
<evidence type="ECO:0000259" key="3">
    <source>
        <dbReference type="Pfam" id="PF23359"/>
    </source>
</evidence>
<dbReference type="InterPro" id="IPR042261">
    <property type="entry name" value="Lsr2-like_dimerization"/>
</dbReference>
<dbReference type="Pfam" id="PF23359">
    <property type="entry name" value="Lsr2_DNA-bd"/>
    <property type="match status" value="1"/>
</dbReference>
<dbReference type="InterPro" id="IPR055370">
    <property type="entry name" value="Lsr2_DNA-bd"/>
</dbReference>
<organism evidence="4 5">
    <name type="scientific">Mycobacterium phage Gaia</name>
    <dbReference type="NCBI Taxonomy" id="1486472"/>
    <lineage>
        <taxon>Viruses</taxon>
        <taxon>Duplodnaviria</taxon>
        <taxon>Heunggongvirae</taxon>
        <taxon>Uroviricota</taxon>
        <taxon>Caudoviricetes</taxon>
        <taxon>Gaiavirus</taxon>
        <taxon>Gaiavirus gaia</taxon>
    </lineage>
</organism>